<evidence type="ECO:0000256" key="7">
    <source>
        <dbReference type="PROSITE-ProRule" id="PRU01091"/>
    </source>
</evidence>
<evidence type="ECO:0000259" key="8">
    <source>
        <dbReference type="PROSITE" id="PS50110"/>
    </source>
</evidence>
<keyword evidence="3" id="KW-0805">Transcription regulation</keyword>
<dbReference type="SMART" id="SM00862">
    <property type="entry name" value="Trans_reg_C"/>
    <property type="match status" value="1"/>
</dbReference>
<dbReference type="GO" id="GO:0005829">
    <property type="term" value="C:cytosol"/>
    <property type="evidence" value="ECO:0007669"/>
    <property type="project" value="TreeGrafter"/>
</dbReference>
<sequence>MAMRFLLMTDSPVLAHHFAVVCAGRGNVSETPCGPIVLQAGLLPWLTERRPDALLLDLMPAQRPRSVAVLAQWRALCPGVPVMVVLADGSLSDRLKLLQAGADGCHNDAVDARVLAARVEALVRRHQGFSGPSLECPPFSLEPQARRVSIEGQLVPVTGYEFQVLEILVRHRGRVLSRTDILSRVGPEALVNEARSRSLYVIYWRIRRRFSAFPRALAMLQHRRGEGFVLDPGRE</sequence>
<dbReference type="InterPro" id="IPR036388">
    <property type="entry name" value="WH-like_DNA-bd_sf"/>
</dbReference>
<evidence type="ECO:0000259" key="9">
    <source>
        <dbReference type="PROSITE" id="PS51755"/>
    </source>
</evidence>
<comment type="caution">
    <text evidence="10">The sequence shown here is derived from an EMBL/GenBank/DDBJ whole genome shotgun (WGS) entry which is preliminary data.</text>
</comment>
<feature type="DNA-binding region" description="OmpR/PhoB-type" evidence="7">
    <location>
        <begin position="131"/>
        <end position="232"/>
    </location>
</feature>
<evidence type="ECO:0000256" key="3">
    <source>
        <dbReference type="ARBA" id="ARBA00023015"/>
    </source>
</evidence>
<dbReference type="Pfam" id="PF00486">
    <property type="entry name" value="Trans_reg_C"/>
    <property type="match status" value="1"/>
</dbReference>
<dbReference type="SUPFAM" id="SSF46894">
    <property type="entry name" value="C-terminal effector domain of the bipartite response regulators"/>
    <property type="match status" value="1"/>
</dbReference>
<dbReference type="PROSITE" id="PS50110">
    <property type="entry name" value="RESPONSE_REGULATORY"/>
    <property type="match status" value="1"/>
</dbReference>
<dbReference type="PANTHER" id="PTHR48111">
    <property type="entry name" value="REGULATOR OF RPOS"/>
    <property type="match status" value="1"/>
</dbReference>
<dbReference type="InterPro" id="IPR011006">
    <property type="entry name" value="CheY-like_superfamily"/>
</dbReference>
<dbReference type="GO" id="GO:0000976">
    <property type="term" value="F:transcription cis-regulatory region binding"/>
    <property type="evidence" value="ECO:0007669"/>
    <property type="project" value="TreeGrafter"/>
</dbReference>
<evidence type="ECO:0000256" key="1">
    <source>
        <dbReference type="ARBA" id="ARBA00022553"/>
    </source>
</evidence>
<dbReference type="PROSITE" id="PS51755">
    <property type="entry name" value="OMPR_PHOB"/>
    <property type="match status" value="1"/>
</dbReference>
<dbReference type="SUPFAM" id="SSF52172">
    <property type="entry name" value="CheY-like"/>
    <property type="match status" value="1"/>
</dbReference>
<evidence type="ECO:0000256" key="4">
    <source>
        <dbReference type="ARBA" id="ARBA00023125"/>
    </source>
</evidence>
<dbReference type="GO" id="GO:0006355">
    <property type="term" value="P:regulation of DNA-templated transcription"/>
    <property type="evidence" value="ECO:0007669"/>
    <property type="project" value="InterPro"/>
</dbReference>
<dbReference type="InterPro" id="IPR039420">
    <property type="entry name" value="WalR-like"/>
</dbReference>
<dbReference type="InterPro" id="IPR016032">
    <property type="entry name" value="Sig_transdc_resp-reg_C-effctor"/>
</dbReference>
<keyword evidence="11" id="KW-1185">Reference proteome</keyword>
<dbReference type="Gene3D" id="3.40.50.2300">
    <property type="match status" value="1"/>
</dbReference>
<name>A0AA92X253_9GAMM</name>
<dbReference type="InterPro" id="IPR001867">
    <property type="entry name" value="OmpR/PhoB-type_DNA-bd"/>
</dbReference>
<dbReference type="PANTHER" id="PTHR48111:SF1">
    <property type="entry name" value="TWO-COMPONENT RESPONSE REGULATOR ORR33"/>
    <property type="match status" value="1"/>
</dbReference>
<reference evidence="10 11" key="1">
    <citation type="submission" date="2018-09" db="EMBL/GenBank/DDBJ databases">
        <title>Draft genome of a novel serratia sp. strain with antifungal activity.</title>
        <authorList>
            <person name="Dichmann S.I."/>
            <person name="Park B.P."/>
            <person name="Pathiraja D."/>
            <person name="Choi I.-G."/>
            <person name="Stougaard P."/>
            <person name="Hennessy R.C."/>
        </authorList>
    </citation>
    <scope>NUCLEOTIDE SEQUENCE [LARGE SCALE GENOMIC DNA]</scope>
    <source>
        <strain evidence="10 11">S40</strain>
    </source>
</reference>
<evidence type="ECO:0000256" key="2">
    <source>
        <dbReference type="ARBA" id="ARBA00023012"/>
    </source>
</evidence>
<feature type="modified residue" description="4-aspartylphosphate" evidence="6">
    <location>
        <position position="57"/>
    </location>
</feature>
<feature type="domain" description="Response regulatory" evidence="8">
    <location>
        <begin position="4"/>
        <end position="123"/>
    </location>
</feature>
<keyword evidence="4 7" id="KW-0238">DNA-binding</keyword>
<dbReference type="EMBL" id="QYYG01000010">
    <property type="protein sequence ID" value="RJF53314.1"/>
    <property type="molecule type" value="Genomic_DNA"/>
</dbReference>
<protein>
    <submittedName>
        <fullName evidence="10">DNA-binding response regulator</fullName>
    </submittedName>
</protein>
<proteinExistence type="predicted"/>
<keyword evidence="2" id="KW-0902">Two-component regulatory system</keyword>
<evidence type="ECO:0000313" key="10">
    <source>
        <dbReference type="EMBL" id="RJF53314.1"/>
    </source>
</evidence>
<dbReference type="CDD" id="cd00383">
    <property type="entry name" value="trans_reg_C"/>
    <property type="match status" value="1"/>
</dbReference>
<dbReference type="AlphaFoldDB" id="A0AA92X253"/>
<evidence type="ECO:0000256" key="5">
    <source>
        <dbReference type="ARBA" id="ARBA00023163"/>
    </source>
</evidence>
<dbReference type="Gene3D" id="1.10.10.10">
    <property type="entry name" value="Winged helix-like DNA-binding domain superfamily/Winged helix DNA-binding domain"/>
    <property type="match status" value="1"/>
</dbReference>
<gene>
    <name evidence="10" type="ORF">D4100_22810</name>
</gene>
<dbReference type="Proteomes" id="UP000284338">
    <property type="component" value="Unassembled WGS sequence"/>
</dbReference>
<keyword evidence="5" id="KW-0804">Transcription</keyword>
<keyword evidence="1 6" id="KW-0597">Phosphoprotein</keyword>
<feature type="domain" description="OmpR/PhoB-type" evidence="9">
    <location>
        <begin position="131"/>
        <end position="232"/>
    </location>
</feature>
<evidence type="ECO:0000256" key="6">
    <source>
        <dbReference type="PROSITE-ProRule" id="PRU00169"/>
    </source>
</evidence>
<dbReference type="InterPro" id="IPR001789">
    <property type="entry name" value="Sig_transdc_resp-reg_receiver"/>
</dbReference>
<accession>A0AA92X253</accession>
<evidence type="ECO:0000313" key="11">
    <source>
        <dbReference type="Proteomes" id="UP000284338"/>
    </source>
</evidence>
<organism evidence="10 11">
    <name type="scientific">Serratia inhibens</name>
    <dbReference type="NCBI Taxonomy" id="2338073"/>
    <lineage>
        <taxon>Bacteria</taxon>
        <taxon>Pseudomonadati</taxon>
        <taxon>Pseudomonadota</taxon>
        <taxon>Gammaproteobacteria</taxon>
        <taxon>Enterobacterales</taxon>
        <taxon>Yersiniaceae</taxon>
        <taxon>Serratia</taxon>
    </lineage>
</organism>
<dbReference type="GO" id="GO:0000156">
    <property type="term" value="F:phosphorelay response regulator activity"/>
    <property type="evidence" value="ECO:0007669"/>
    <property type="project" value="TreeGrafter"/>
</dbReference>
<dbReference type="GO" id="GO:0032993">
    <property type="term" value="C:protein-DNA complex"/>
    <property type="evidence" value="ECO:0007669"/>
    <property type="project" value="TreeGrafter"/>
</dbReference>